<dbReference type="PANTHER" id="PTHR34580:SF3">
    <property type="entry name" value="PROTEIN PAFB"/>
    <property type="match status" value="1"/>
</dbReference>
<organism evidence="3 4">
    <name type="scientific">Nocardioides lianchengensis</name>
    <dbReference type="NCBI Taxonomy" id="1045774"/>
    <lineage>
        <taxon>Bacteria</taxon>
        <taxon>Bacillati</taxon>
        <taxon>Actinomycetota</taxon>
        <taxon>Actinomycetes</taxon>
        <taxon>Propionibacteriales</taxon>
        <taxon>Nocardioidaceae</taxon>
        <taxon>Nocardioides</taxon>
    </lineage>
</organism>
<gene>
    <name evidence="3" type="ORF">SAMN05421872_105232</name>
</gene>
<dbReference type="Proteomes" id="UP000199034">
    <property type="component" value="Unassembled WGS sequence"/>
</dbReference>
<accession>A0A1G6RDR7</accession>
<feature type="domain" description="WYL" evidence="2">
    <location>
        <begin position="147"/>
        <end position="211"/>
    </location>
</feature>
<dbReference type="PANTHER" id="PTHR34580">
    <property type="match status" value="1"/>
</dbReference>
<dbReference type="InterPro" id="IPR051534">
    <property type="entry name" value="CBASS_pafABC_assoc_protein"/>
</dbReference>
<evidence type="ECO:0000259" key="1">
    <source>
        <dbReference type="Pfam" id="PF08279"/>
    </source>
</evidence>
<dbReference type="Pfam" id="PF08279">
    <property type="entry name" value="HTH_11"/>
    <property type="match status" value="1"/>
</dbReference>
<dbReference type="PIRSF" id="PIRSF016838">
    <property type="entry name" value="PafC"/>
    <property type="match status" value="1"/>
</dbReference>
<keyword evidence="3" id="KW-0238">DNA-binding</keyword>
<name>A0A1G6RDR7_9ACTN</name>
<dbReference type="GO" id="GO:0003677">
    <property type="term" value="F:DNA binding"/>
    <property type="evidence" value="ECO:0007669"/>
    <property type="project" value="UniProtKB-KW"/>
</dbReference>
<dbReference type="RefSeq" id="WP_090855190.1">
    <property type="nucleotide sequence ID" value="NZ_FMZM01000005.1"/>
</dbReference>
<feature type="domain" description="Helix-turn-helix type 11" evidence="1">
    <location>
        <begin position="10"/>
        <end position="65"/>
    </location>
</feature>
<dbReference type="AlphaFoldDB" id="A0A1G6RDR7"/>
<protein>
    <submittedName>
        <fullName evidence="3">Predicted DNA-binding transcriptional regulator YafY, contains an HTH and WYL domains</fullName>
    </submittedName>
</protein>
<dbReference type="SUPFAM" id="SSF46785">
    <property type="entry name" value="Winged helix' DNA-binding domain"/>
    <property type="match status" value="1"/>
</dbReference>
<keyword evidence="4" id="KW-1185">Reference proteome</keyword>
<sequence length="325" mass="35169">MTIDASPTARALLALEVLQDSPGITAERLGARLGVTPRAVRRYVGILREADIPVESVRGPAGGYRLGRGMRPPPLLFSGDEALGLVMAALDGQHDAADTDGPVGRALGKLLRALPRSVAAQAEAVRRTTAPVPDRSGSRPDPGTTVALVEACAERRRVRVAYRSEGGREWDAEVEPWAVVVRYGRWYLVCRSLRADAVRTYRVDRVRHVEPLADTFVPPADLDPVALLEENLAIGWEYDVRVLVDAPVEDLRRCVPRTMGRLEPVDAATTRLVASTGNPVYFAEQLATLPAPFHVEGGPELRATVEALGRRLLAATNPDGAAFTR</sequence>
<dbReference type="InterPro" id="IPR013196">
    <property type="entry name" value="HTH_11"/>
</dbReference>
<evidence type="ECO:0000259" key="2">
    <source>
        <dbReference type="Pfam" id="PF13280"/>
    </source>
</evidence>
<dbReference type="PROSITE" id="PS52050">
    <property type="entry name" value="WYL"/>
    <property type="match status" value="1"/>
</dbReference>
<evidence type="ECO:0000313" key="4">
    <source>
        <dbReference type="Proteomes" id="UP000199034"/>
    </source>
</evidence>
<evidence type="ECO:0000313" key="3">
    <source>
        <dbReference type="EMBL" id="SDD02187.1"/>
    </source>
</evidence>
<dbReference type="Gene3D" id="1.10.10.10">
    <property type="entry name" value="Winged helix-like DNA-binding domain superfamily/Winged helix DNA-binding domain"/>
    <property type="match status" value="1"/>
</dbReference>
<reference evidence="3 4" key="1">
    <citation type="submission" date="2016-10" db="EMBL/GenBank/DDBJ databases">
        <authorList>
            <person name="de Groot N.N."/>
        </authorList>
    </citation>
    <scope>NUCLEOTIDE SEQUENCE [LARGE SCALE GENOMIC DNA]</scope>
    <source>
        <strain evidence="3 4">CGMCC 4.6858</strain>
    </source>
</reference>
<dbReference type="OrthoDB" id="9807255at2"/>
<dbReference type="Pfam" id="PF13280">
    <property type="entry name" value="WYL"/>
    <property type="match status" value="1"/>
</dbReference>
<dbReference type="InterPro" id="IPR036390">
    <property type="entry name" value="WH_DNA-bd_sf"/>
</dbReference>
<dbReference type="InterPro" id="IPR036388">
    <property type="entry name" value="WH-like_DNA-bd_sf"/>
</dbReference>
<dbReference type="EMBL" id="FMZM01000005">
    <property type="protein sequence ID" value="SDD02187.1"/>
    <property type="molecule type" value="Genomic_DNA"/>
</dbReference>
<dbReference type="STRING" id="1045774.SAMN05421872_105232"/>
<proteinExistence type="predicted"/>
<dbReference type="InterPro" id="IPR026881">
    <property type="entry name" value="WYL_dom"/>
</dbReference>
<dbReference type="InterPro" id="IPR028349">
    <property type="entry name" value="PafC-like"/>
</dbReference>